<dbReference type="InterPro" id="IPR011050">
    <property type="entry name" value="Pectin_lyase_fold/virulence"/>
</dbReference>
<evidence type="ECO:0000313" key="1">
    <source>
        <dbReference type="EMBL" id="QDU55686.1"/>
    </source>
</evidence>
<dbReference type="SUPFAM" id="SSF51126">
    <property type="entry name" value="Pectin lyase-like"/>
    <property type="match status" value="1"/>
</dbReference>
<proteinExistence type="predicted"/>
<keyword evidence="2" id="KW-1185">Reference proteome</keyword>
<sequence>MVFAGSDQSTKQGLALQLSGEVLVNRVNEFDTEWSLISGPGNASFSNSGLVDATVTFDQAGTYELQLSATNNGEVAIDRLLVNVTAANVVNIDQSWLDAQGEGPYYLSQAGYTYILQTDIETDGTAFVIVAKDVIFDLNGHTVTYNNAPPVEIPNGSFETGTGTSGNAWDFTHATDAQRYRGEWLHNEVYDGDYSLRFNTSTTNQYVTSTGTISLAANTTYSLSAMFEYGGEGDATNPGAKGYVRITSTTTGAVQEVSWSSSNWRGIQLQEKTFTTGSEDTYIVEVGVQGKAGAVDSFYIDDIQIQQTRAYGVAVSAYDWSPADYPGVKQWGRATNAVIQNGTIVQGADGATWAHGVFLNTVGGVTIQNLNITVNGANSSAIAGKGQDSFTTTIANNTLTSNVQTITSRDSFHGAVVAWVQGEIYGNTIKNGPHAGIVTASKIPSDIYSNVISLRARYTNGFAIRANNGSQIHSNVINCGAGDYAARGILVSDGLADVETSVYENVVHVQLLANSQEYQGAPLGGAYGIQIENGTNVNVYGNVVTAYGNEAEAYAFRMNSDGGTSESVRVHDNVFRAITSESRAASVKLTGLASDDLVFEDNTLITNDGIVGGSTNSNTLFTRTTISVVNPVEDPFIMTADYSSQLNHTRIRFLDSVFSDTSSEDYFEGAIAREVARYGGDPEPKMSFDAAWSTQFDAVDANGTPLAGVQISITDSKGNVVASGMTTANGSYYAMLVEFTTAGAVKSAAGAYTLKATLGDNTVQQTVEASQAKSIRIEMATPTGFSDSMLNLTSISPAGPIINNSSHPDKFPSATSSTKVQSSVAQLVSFAPTVIDAYYGRELGANKLDIFKSCGGEEIDEVPYKNALFNAPQLQMEDWECQWF</sequence>
<dbReference type="InterPro" id="IPR008969">
    <property type="entry name" value="CarboxyPept-like_regulatory"/>
</dbReference>
<accession>A0A518ALU6</accession>
<organism evidence="1 2">
    <name type="scientific">Aeoliella mucimassa</name>
    <dbReference type="NCBI Taxonomy" id="2527972"/>
    <lineage>
        <taxon>Bacteria</taxon>
        <taxon>Pseudomonadati</taxon>
        <taxon>Planctomycetota</taxon>
        <taxon>Planctomycetia</taxon>
        <taxon>Pirellulales</taxon>
        <taxon>Lacipirellulaceae</taxon>
        <taxon>Aeoliella</taxon>
    </lineage>
</organism>
<dbReference type="KEGG" id="amuc:Pan181_18790"/>
<dbReference type="InterPro" id="IPR006626">
    <property type="entry name" value="PbH1"/>
</dbReference>
<dbReference type="EMBL" id="CP036278">
    <property type="protein sequence ID" value="QDU55686.1"/>
    <property type="molecule type" value="Genomic_DNA"/>
</dbReference>
<dbReference type="Gene3D" id="2.60.40.10">
    <property type="entry name" value="Immunoglobulins"/>
    <property type="match status" value="2"/>
</dbReference>
<dbReference type="InterPro" id="IPR013783">
    <property type="entry name" value="Ig-like_fold"/>
</dbReference>
<protein>
    <submittedName>
        <fullName evidence="1">Uncharacterized protein</fullName>
    </submittedName>
</protein>
<evidence type="ECO:0000313" key="2">
    <source>
        <dbReference type="Proteomes" id="UP000315750"/>
    </source>
</evidence>
<dbReference type="SUPFAM" id="SSF49464">
    <property type="entry name" value="Carboxypeptidase regulatory domain-like"/>
    <property type="match status" value="1"/>
</dbReference>
<gene>
    <name evidence="1" type="ORF">Pan181_18790</name>
</gene>
<dbReference type="Proteomes" id="UP000315750">
    <property type="component" value="Chromosome"/>
</dbReference>
<reference evidence="1 2" key="1">
    <citation type="submission" date="2019-02" db="EMBL/GenBank/DDBJ databases">
        <title>Deep-cultivation of Planctomycetes and their phenomic and genomic characterization uncovers novel biology.</title>
        <authorList>
            <person name="Wiegand S."/>
            <person name="Jogler M."/>
            <person name="Boedeker C."/>
            <person name="Pinto D."/>
            <person name="Vollmers J."/>
            <person name="Rivas-Marin E."/>
            <person name="Kohn T."/>
            <person name="Peeters S.H."/>
            <person name="Heuer A."/>
            <person name="Rast P."/>
            <person name="Oberbeckmann S."/>
            <person name="Bunk B."/>
            <person name="Jeske O."/>
            <person name="Meyerdierks A."/>
            <person name="Storesund J.E."/>
            <person name="Kallscheuer N."/>
            <person name="Luecker S."/>
            <person name="Lage O.M."/>
            <person name="Pohl T."/>
            <person name="Merkel B.J."/>
            <person name="Hornburger P."/>
            <person name="Mueller R.-W."/>
            <person name="Bruemmer F."/>
            <person name="Labrenz M."/>
            <person name="Spormann A.M."/>
            <person name="Op den Camp H."/>
            <person name="Overmann J."/>
            <person name="Amann R."/>
            <person name="Jetten M.S.M."/>
            <person name="Mascher T."/>
            <person name="Medema M.H."/>
            <person name="Devos D.P."/>
            <person name="Kaster A.-K."/>
            <person name="Ovreas L."/>
            <person name="Rohde M."/>
            <person name="Galperin M.Y."/>
            <person name="Jogler C."/>
        </authorList>
    </citation>
    <scope>NUCLEOTIDE SEQUENCE [LARGE SCALE GENOMIC DNA]</scope>
    <source>
        <strain evidence="1 2">Pan181</strain>
    </source>
</reference>
<name>A0A518ALU6_9BACT</name>
<dbReference type="Gene3D" id="2.60.120.260">
    <property type="entry name" value="Galactose-binding domain-like"/>
    <property type="match status" value="1"/>
</dbReference>
<dbReference type="AlphaFoldDB" id="A0A518ALU6"/>
<dbReference type="SMART" id="SM00710">
    <property type="entry name" value="PbH1"/>
    <property type="match status" value="9"/>
</dbReference>